<evidence type="ECO:0000313" key="2">
    <source>
        <dbReference type="EMBL" id="PZD73090.1"/>
    </source>
</evidence>
<evidence type="ECO:0000256" key="1">
    <source>
        <dbReference type="SAM" id="Phobius"/>
    </source>
</evidence>
<dbReference type="Proteomes" id="UP000248857">
    <property type="component" value="Unassembled WGS sequence"/>
</dbReference>
<proteinExistence type="predicted"/>
<comment type="caution">
    <text evidence="2">The sequence shown here is derived from an EMBL/GenBank/DDBJ whole genome shotgun (WGS) entry which is preliminary data.</text>
</comment>
<name>A0A2W1JHR7_9CYAN</name>
<accession>A0A2W1JHR7</accession>
<keyword evidence="1" id="KW-0472">Membrane</keyword>
<organism evidence="2 3">
    <name type="scientific">Acaryochloris thomasi RCC1774</name>
    <dbReference type="NCBI Taxonomy" id="1764569"/>
    <lineage>
        <taxon>Bacteria</taxon>
        <taxon>Bacillati</taxon>
        <taxon>Cyanobacteriota</taxon>
        <taxon>Cyanophyceae</taxon>
        <taxon>Acaryochloridales</taxon>
        <taxon>Acaryochloridaceae</taxon>
        <taxon>Acaryochloris</taxon>
        <taxon>Acaryochloris thomasi</taxon>
    </lineage>
</organism>
<keyword evidence="1" id="KW-1133">Transmembrane helix</keyword>
<feature type="transmembrane region" description="Helical" evidence="1">
    <location>
        <begin position="52"/>
        <end position="70"/>
    </location>
</feature>
<gene>
    <name evidence="2" type="ORF">C1752_02703</name>
</gene>
<reference evidence="2 3" key="1">
    <citation type="journal article" date="2018" name="Sci. Rep.">
        <title>A novel species of the marine cyanobacterium Acaryochloris with a unique pigment content and lifestyle.</title>
        <authorList>
            <person name="Partensky F."/>
            <person name="Six C."/>
            <person name="Ratin M."/>
            <person name="Garczarek L."/>
            <person name="Vaulot D."/>
            <person name="Probert I."/>
            <person name="Calteau A."/>
            <person name="Gourvil P."/>
            <person name="Marie D."/>
            <person name="Grebert T."/>
            <person name="Bouchier C."/>
            <person name="Le Panse S."/>
            <person name="Gachenot M."/>
            <person name="Rodriguez F."/>
            <person name="Garrido J.L."/>
        </authorList>
    </citation>
    <scope>NUCLEOTIDE SEQUENCE [LARGE SCALE GENOMIC DNA]</scope>
    <source>
        <strain evidence="2 3">RCC1774</strain>
    </source>
</reference>
<protein>
    <submittedName>
        <fullName evidence="2">Uncharacterized protein</fullName>
    </submittedName>
</protein>
<dbReference type="EMBL" id="PQWO01000007">
    <property type="protein sequence ID" value="PZD73090.1"/>
    <property type="molecule type" value="Genomic_DNA"/>
</dbReference>
<sequence>MTKDKTEPGSDGSQLPGPGVGFTFLYYFSMTIVVVVVAGSQGLNLSVSSVQLYRYGIILGLLAGGIGSYFNRTASIDISTQNASVQKSQLEQILAELGFERDPEATEQQEDYTVYRRSGLASLFSGKVFTAQRSSKTTQIVSRAATLRRLQRRL</sequence>
<feature type="transmembrane region" description="Helical" evidence="1">
    <location>
        <begin position="20"/>
        <end position="40"/>
    </location>
</feature>
<keyword evidence="1" id="KW-0812">Transmembrane</keyword>
<dbReference type="AlphaFoldDB" id="A0A2W1JHR7"/>
<evidence type="ECO:0000313" key="3">
    <source>
        <dbReference type="Proteomes" id="UP000248857"/>
    </source>
</evidence>
<dbReference type="OrthoDB" id="572666at2"/>
<dbReference type="RefSeq" id="WP_110986407.1">
    <property type="nucleotide sequence ID" value="NZ_CAWNWM010000007.1"/>
</dbReference>
<keyword evidence="3" id="KW-1185">Reference proteome</keyword>